<feature type="transmembrane region" description="Helical" evidence="12">
    <location>
        <begin position="12"/>
        <end position="34"/>
    </location>
</feature>
<dbReference type="InterPro" id="IPR008969">
    <property type="entry name" value="CarboxyPept-like_regulatory"/>
</dbReference>
<dbReference type="SUPFAM" id="SSF49464">
    <property type="entry name" value="Carboxypeptidase regulatory domain-like"/>
    <property type="match status" value="1"/>
</dbReference>
<dbReference type="PANTHER" id="PTHR30069:SF29">
    <property type="entry name" value="HEMOGLOBIN AND HEMOGLOBIN-HAPTOGLOBIN-BINDING PROTEIN 1-RELATED"/>
    <property type="match status" value="1"/>
</dbReference>
<dbReference type="SUPFAM" id="SSF56935">
    <property type="entry name" value="Porins"/>
    <property type="match status" value="1"/>
</dbReference>
<keyword evidence="5" id="KW-0732">Signal</keyword>
<dbReference type="RefSeq" id="WP_036846938.1">
    <property type="nucleotide sequence ID" value="NZ_RQYF01000010.1"/>
</dbReference>
<dbReference type="InterPro" id="IPR000531">
    <property type="entry name" value="Beta-barrel_TonB"/>
</dbReference>
<sequence length="794" mass="91326">MQVQVTFRKDDCLRQSLVALGMFLLVMTSNNLLFAQEKNDKRYRISGKVYDAETKETLVAASIRNSNKTSEERVTDETGAFSFIVKDPSLRLLFSCIGYDSLEKEIHLTQDTTLSIYLSPSTHSLSEVIVTSNSFWKQQRKKGIITVPLYKLRDIPPLFGEADILKSLQYLPGVTAVSEGKSDISIRGSNSDQNLILIDGMPMYNSNHVFGLLSTINPESIKNVTLYKSNQPARFGGRAAAIIDIQTKDGNKEKVRGNIGIGNMSARANIEIPIVKSKTSLAFSLRRSFLDLFLPLFFAKEEEKTTFSFHDLNAKFNHRVNERLSFSALWYYSFDRLENKLKSQVKSSSESEYRWSWRNQGIQFRTDYTLNDKVFLRFLLSNINYNKKDHTIQGFNSKAGWQQMGLSSTLSVNDYIANLLLTYYPLNNYTLRIGSEFLKQNVNIKNCSLEKDDKKEYSTVQKSDNWTFFLENEFRLGEYLSTNIGIRGNLYFFDKGTYNSLSPRISANLDLFDHKLSLRLDYANTRQYIQQVNNNSVFLQSDVWIIANKRYKPINSHQVAGEVVWRPVDKWEISVSPYWKTMSNLLDYKEGVSFLKNLNRLEDKLAIGKGRAYGIELGVNGSIGAITTTTSYTLAKSERIFQDVNEGNWFPANFDYTHNFYVNSSYQFNKHFSFAASWTYRTGGLQTVPLEIVKSAILPDLIRPVGEEYVQIPHRNNYRLPAYHRLDLSATYSFGISHWGKGLVSLSIYNAYNRMNVYRVFLEQEEVSGDKLRQKFKIMTMYPIIPSLNFKIEF</sequence>
<keyword evidence="16" id="KW-1185">Reference proteome</keyword>
<evidence type="ECO:0000256" key="1">
    <source>
        <dbReference type="ARBA" id="ARBA00004571"/>
    </source>
</evidence>
<evidence type="ECO:0000256" key="12">
    <source>
        <dbReference type="SAM" id="Phobius"/>
    </source>
</evidence>
<dbReference type="GO" id="GO:0044718">
    <property type="term" value="P:siderophore transmembrane transport"/>
    <property type="evidence" value="ECO:0007669"/>
    <property type="project" value="TreeGrafter"/>
</dbReference>
<dbReference type="PANTHER" id="PTHR30069">
    <property type="entry name" value="TONB-DEPENDENT OUTER MEMBRANE RECEPTOR"/>
    <property type="match status" value="1"/>
</dbReference>
<dbReference type="InterPro" id="IPR039426">
    <property type="entry name" value="TonB-dep_rcpt-like"/>
</dbReference>
<name>A0A3P2AAE7_9BACE</name>
<keyword evidence="6 11" id="KW-0798">TonB box</keyword>
<evidence type="ECO:0000256" key="2">
    <source>
        <dbReference type="ARBA" id="ARBA00022448"/>
    </source>
</evidence>
<keyword evidence="12" id="KW-1133">Transmembrane helix</keyword>
<proteinExistence type="inferred from homology"/>
<evidence type="ECO:0000256" key="4">
    <source>
        <dbReference type="ARBA" id="ARBA00022692"/>
    </source>
</evidence>
<keyword evidence="8" id="KW-0675">Receptor</keyword>
<keyword evidence="7 10" id="KW-0472">Membrane</keyword>
<evidence type="ECO:0000256" key="7">
    <source>
        <dbReference type="ARBA" id="ARBA00023136"/>
    </source>
</evidence>
<evidence type="ECO:0000256" key="9">
    <source>
        <dbReference type="ARBA" id="ARBA00023237"/>
    </source>
</evidence>
<dbReference type="Proteomes" id="UP000279562">
    <property type="component" value="Unassembled WGS sequence"/>
</dbReference>
<comment type="subcellular location">
    <subcellularLocation>
        <location evidence="1 10">Cell outer membrane</location>
        <topology evidence="1 10">Multi-pass membrane protein</topology>
    </subcellularLocation>
</comment>
<evidence type="ECO:0000259" key="13">
    <source>
        <dbReference type="Pfam" id="PF00593"/>
    </source>
</evidence>
<keyword evidence="4 10" id="KW-0812">Transmembrane</keyword>
<dbReference type="InterPro" id="IPR012910">
    <property type="entry name" value="Plug_dom"/>
</dbReference>
<evidence type="ECO:0000259" key="14">
    <source>
        <dbReference type="Pfam" id="PF07715"/>
    </source>
</evidence>
<reference evidence="15 16" key="1">
    <citation type="submission" date="2018-11" db="EMBL/GenBank/DDBJ databases">
        <title>Genomes From Bacteria Associated with the Canine Oral Cavity: a Test Case for Automated Genome-Based Taxonomic Assignment.</title>
        <authorList>
            <person name="Coil D.A."/>
            <person name="Jospin G."/>
            <person name="Darling A.E."/>
            <person name="Wallis C."/>
            <person name="Davis I.J."/>
            <person name="Harris S."/>
            <person name="Eisen J.A."/>
            <person name="Holcombe L.J."/>
            <person name="O'Flynn C."/>
        </authorList>
    </citation>
    <scope>NUCLEOTIDE SEQUENCE [LARGE SCALE GENOMIC DNA]</scope>
    <source>
        <strain evidence="15 16">OH1047_COT-310</strain>
    </source>
</reference>
<dbReference type="Pfam" id="PF13715">
    <property type="entry name" value="CarbopepD_reg_2"/>
    <property type="match status" value="1"/>
</dbReference>
<dbReference type="GeneID" id="57240153"/>
<protein>
    <submittedName>
        <fullName evidence="15">Uncharacterized protein</fullName>
    </submittedName>
</protein>
<dbReference type="AlphaFoldDB" id="A0A3P2AAE7"/>
<dbReference type="GO" id="GO:0015344">
    <property type="term" value="F:siderophore uptake transmembrane transporter activity"/>
    <property type="evidence" value="ECO:0007669"/>
    <property type="project" value="TreeGrafter"/>
</dbReference>
<dbReference type="Gene3D" id="2.40.170.20">
    <property type="entry name" value="TonB-dependent receptor, beta-barrel domain"/>
    <property type="match status" value="1"/>
</dbReference>
<evidence type="ECO:0000256" key="6">
    <source>
        <dbReference type="ARBA" id="ARBA00023077"/>
    </source>
</evidence>
<evidence type="ECO:0000256" key="10">
    <source>
        <dbReference type="PROSITE-ProRule" id="PRU01360"/>
    </source>
</evidence>
<dbReference type="GO" id="GO:0009279">
    <property type="term" value="C:cell outer membrane"/>
    <property type="evidence" value="ECO:0007669"/>
    <property type="project" value="UniProtKB-SubCell"/>
</dbReference>
<dbReference type="InterPro" id="IPR036942">
    <property type="entry name" value="Beta-barrel_TonB_sf"/>
</dbReference>
<keyword evidence="2 10" id="KW-0813">Transport</keyword>
<organism evidence="15 16">
    <name type="scientific">Prevotella heparinolytica</name>
    <dbReference type="NCBI Taxonomy" id="28113"/>
    <lineage>
        <taxon>Bacteria</taxon>
        <taxon>Pseudomonadati</taxon>
        <taxon>Bacteroidota</taxon>
        <taxon>Bacteroidia</taxon>
        <taxon>Bacteroidales</taxon>
        <taxon>Bacteroidaceae</taxon>
        <taxon>Bacteroides</taxon>
    </lineage>
</organism>
<evidence type="ECO:0000256" key="3">
    <source>
        <dbReference type="ARBA" id="ARBA00022452"/>
    </source>
</evidence>
<dbReference type="Gene3D" id="2.60.40.1120">
    <property type="entry name" value="Carboxypeptidase-like, regulatory domain"/>
    <property type="match status" value="1"/>
</dbReference>
<dbReference type="EMBL" id="RQYF01000010">
    <property type="protein sequence ID" value="RRD92469.1"/>
    <property type="molecule type" value="Genomic_DNA"/>
</dbReference>
<accession>A0A3P2AAE7</accession>
<feature type="domain" description="TonB-dependent receptor-like beta-barrel" evidence="13">
    <location>
        <begin position="350"/>
        <end position="750"/>
    </location>
</feature>
<evidence type="ECO:0000256" key="11">
    <source>
        <dbReference type="RuleBase" id="RU003357"/>
    </source>
</evidence>
<gene>
    <name evidence="15" type="ORF">EII33_03955</name>
</gene>
<evidence type="ECO:0000256" key="8">
    <source>
        <dbReference type="ARBA" id="ARBA00023170"/>
    </source>
</evidence>
<feature type="domain" description="TonB-dependent receptor plug" evidence="14">
    <location>
        <begin position="161"/>
        <end position="241"/>
    </location>
</feature>
<dbReference type="Pfam" id="PF00593">
    <property type="entry name" value="TonB_dep_Rec_b-barrel"/>
    <property type="match status" value="1"/>
</dbReference>
<evidence type="ECO:0000313" key="15">
    <source>
        <dbReference type="EMBL" id="RRD92469.1"/>
    </source>
</evidence>
<comment type="similarity">
    <text evidence="10 11">Belongs to the TonB-dependent receptor family.</text>
</comment>
<dbReference type="Gene3D" id="2.170.130.10">
    <property type="entry name" value="TonB-dependent receptor, plug domain"/>
    <property type="match status" value="1"/>
</dbReference>
<dbReference type="Pfam" id="PF07715">
    <property type="entry name" value="Plug"/>
    <property type="match status" value="1"/>
</dbReference>
<keyword evidence="9 10" id="KW-0998">Cell outer membrane</keyword>
<evidence type="ECO:0000256" key="5">
    <source>
        <dbReference type="ARBA" id="ARBA00022729"/>
    </source>
</evidence>
<evidence type="ECO:0000313" key="16">
    <source>
        <dbReference type="Proteomes" id="UP000279562"/>
    </source>
</evidence>
<dbReference type="PROSITE" id="PS52016">
    <property type="entry name" value="TONB_DEPENDENT_REC_3"/>
    <property type="match status" value="1"/>
</dbReference>
<comment type="caution">
    <text evidence="15">The sequence shown here is derived from an EMBL/GenBank/DDBJ whole genome shotgun (WGS) entry which is preliminary data.</text>
</comment>
<keyword evidence="3 10" id="KW-1134">Transmembrane beta strand</keyword>
<dbReference type="InterPro" id="IPR037066">
    <property type="entry name" value="Plug_dom_sf"/>
</dbReference>